<dbReference type="EMBL" id="CAXKWB010000172">
    <property type="protein sequence ID" value="CAL4059665.1"/>
    <property type="molecule type" value="Genomic_DNA"/>
</dbReference>
<reference evidence="2 3" key="1">
    <citation type="submission" date="2024-05" db="EMBL/GenBank/DDBJ databases">
        <authorList>
            <person name="Wallberg A."/>
        </authorList>
    </citation>
    <scope>NUCLEOTIDE SEQUENCE [LARGE SCALE GENOMIC DNA]</scope>
</reference>
<keyword evidence="3" id="KW-1185">Reference proteome</keyword>
<evidence type="ECO:0000313" key="3">
    <source>
        <dbReference type="Proteomes" id="UP001497623"/>
    </source>
</evidence>
<comment type="caution">
    <text evidence="2">The sequence shown here is derived from an EMBL/GenBank/DDBJ whole genome shotgun (WGS) entry which is preliminary data.</text>
</comment>
<evidence type="ECO:0000313" key="2">
    <source>
        <dbReference type="EMBL" id="CAL4059665.1"/>
    </source>
</evidence>
<feature type="non-terminal residue" evidence="2">
    <location>
        <position position="1"/>
    </location>
</feature>
<dbReference type="Proteomes" id="UP001497623">
    <property type="component" value="Unassembled WGS sequence"/>
</dbReference>
<sequence>KISPRKILEEYIESKTRGNFCEFEGLTSTPKKTIHEGAGGSEGDVSHIAGEEKSSPSPSLLHPKSADRHQPFSRPGQRSISSPLLHPGRLGHHDSLVKCVSASGHNGAAMPLLQSPLLRLARDKGAGGPPRRVRSQNAVNASSLPTAVSPLLVNVRGQRRHRWSKWKENDQNLGRLAASAKTTTATVEGSRSVTAIAGPSDAPEEIINSVISGMNGVYKKSATTDDFISGACAAVDVRTDDNSVDIVTGSTLTPNSVMQRSRTTDNTSLVLVRKSQSKENSIKGDVDLILERDNLRDEFFSDLVTSTPKKSSSFNSSGNLQSTYHQAMKSELPIGICMEKLNKNGNILPSKNHYNVYSLIE</sequence>
<accession>A0AAV2PHR5</accession>
<protein>
    <submittedName>
        <fullName evidence="2">Uncharacterized protein</fullName>
    </submittedName>
</protein>
<name>A0AAV2PHR5_MEGNR</name>
<feature type="non-terminal residue" evidence="2">
    <location>
        <position position="361"/>
    </location>
</feature>
<organism evidence="2 3">
    <name type="scientific">Meganyctiphanes norvegica</name>
    <name type="common">Northern krill</name>
    <name type="synonym">Thysanopoda norvegica</name>
    <dbReference type="NCBI Taxonomy" id="48144"/>
    <lineage>
        <taxon>Eukaryota</taxon>
        <taxon>Metazoa</taxon>
        <taxon>Ecdysozoa</taxon>
        <taxon>Arthropoda</taxon>
        <taxon>Crustacea</taxon>
        <taxon>Multicrustacea</taxon>
        <taxon>Malacostraca</taxon>
        <taxon>Eumalacostraca</taxon>
        <taxon>Eucarida</taxon>
        <taxon>Euphausiacea</taxon>
        <taxon>Euphausiidae</taxon>
        <taxon>Meganyctiphanes</taxon>
    </lineage>
</organism>
<proteinExistence type="predicted"/>
<gene>
    <name evidence="2" type="ORF">MNOR_LOCUS741</name>
</gene>
<evidence type="ECO:0000256" key="1">
    <source>
        <dbReference type="SAM" id="MobiDB-lite"/>
    </source>
</evidence>
<dbReference type="AlphaFoldDB" id="A0AAV2PHR5"/>
<feature type="region of interest" description="Disordered" evidence="1">
    <location>
        <begin position="28"/>
        <end position="88"/>
    </location>
</feature>